<evidence type="ECO:0000256" key="6">
    <source>
        <dbReference type="ARBA" id="ARBA00022840"/>
    </source>
</evidence>
<gene>
    <name evidence="8 12" type="primary">tilS</name>
    <name evidence="12" type="ORF">OCL06_10065</name>
</gene>
<dbReference type="PANTHER" id="PTHR43033:SF1">
    <property type="entry name" value="TRNA(ILE)-LYSIDINE SYNTHASE-RELATED"/>
    <property type="match status" value="1"/>
</dbReference>
<dbReference type="Gene3D" id="1.20.59.20">
    <property type="match status" value="1"/>
</dbReference>
<keyword evidence="13" id="KW-1185">Reference proteome</keyword>
<evidence type="ECO:0000256" key="1">
    <source>
        <dbReference type="ARBA" id="ARBA00004496"/>
    </source>
</evidence>
<feature type="domain" description="tRNA(Ile)-lysidine synthase substrate-binding" evidence="10">
    <location>
        <begin position="255"/>
        <end position="321"/>
    </location>
</feature>
<comment type="function">
    <text evidence="8">Ligates lysine onto the cytidine present at position 34 of the AUA codon-specific tRNA(Ile) that contains the anticodon CAU, in an ATP-dependent manner. Cytidine is converted to lysidine, thus changing the amino acid specificity of the tRNA from methionine to isoleucine.</text>
</comment>
<keyword evidence="2 8" id="KW-0963">Cytoplasm</keyword>
<dbReference type="PANTHER" id="PTHR43033">
    <property type="entry name" value="TRNA(ILE)-LYSIDINE SYNTHASE-RELATED"/>
    <property type="match status" value="1"/>
</dbReference>
<evidence type="ECO:0000259" key="11">
    <source>
        <dbReference type="Pfam" id="PF11734"/>
    </source>
</evidence>
<protein>
    <recommendedName>
        <fullName evidence="8">tRNA(Ile)-lysidine synthase</fullName>
        <ecNumber evidence="8">6.3.4.19</ecNumber>
    </recommendedName>
    <alternativeName>
        <fullName evidence="8">tRNA(Ile)-2-lysyl-cytidine synthase</fullName>
    </alternativeName>
    <alternativeName>
        <fullName evidence="8">tRNA(Ile)-lysidine synthetase</fullName>
    </alternativeName>
</protein>
<sequence>MTHAVVNTVGASLAELLAEANINASQTLVVGFSGGIDSTVLLYAAHQFAQQTGYPLTACYVNHGLSPNAGQWQQHCLKLCQQLAIPFTPLTVQVATGKQVSTEAAAREARYAALTAFCRDHDGVLLLGQHQDDQLETVLLQLKRGAGPQGLSGMPACYVRGTTTILRPMLSVSRREVEQCASDLSLPYIHDESNFDEQYDRNFLRHRVLPLLTARWPALASTVSRSASLCAEQTALLEKEASQRLNAVMLDTHRLSVTKLSEFSAPWQRAIVRQWFMLHSHNMPSQRQLQEILDMLNAQQDAAPKVTLGNVSLRRFREALYWVPGEERVATLEEQTLPINQPVWLAALDLTITVTDNFAKPGNWTLQPVTLSYRITPAHTGHSKPLKQWFKQWGVPPWGRNPVAIVYREEQAMACVYPNNLLVLAGIPDEVVIKRV</sequence>
<organism evidence="12 13">
    <name type="scientific">Alteromonas salexigens</name>
    <dbReference type="NCBI Taxonomy" id="2982530"/>
    <lineage>
        <taxon>Bacteria</taxon>
        <taxon>Pseudomonadati</taxon>
        <taxon>Pseudomonadota</taxon>
        <taxon>Gammaproteobacteria</taxon>
        <taxon>Alteromonadales</taxon>
        <taxon>Alteromonadaceae</taxon>
        <taxon>Alteromonas/Salinimonas group</taxon>
        <taxon>Alteromonas</taxon>
    </lineage>
</organism>
<dbReference type="InterPro" id="IPR014729">
    <property type="entry name" value="Rossmann-like_a/b/a_fold"/>
</dbReference>
<name>A0ABT2VNQ5_9ALTE</name>
<feature type="domain" description="Lysidine-tRNA(Ile) synthetase C-terminal" evidence="11">
    <location>
        <begin position="373"/>
        <end position="414"/>
    </location>
</feature>
<comment type="caution">
    <text evidence="12">The sequence shown here is derived from an EMBL/GenBank/DDBJ whole genome shotgun (WGS) entry which is preliminary data.</text>
</comment>
<evidence type="ECO:0000313" key="12">
    <source>
        <dbReference type="EMBL" id="MCU7554945.1"/>
    </source>
</evidence>
<dbReference type="InterPro" id="IPR012795">
    <property type="entry name" value="tRNA_Ile_lys_synt_N"/>
</dbReference>
<evidence type="ECO:0000259" key="10">
    <source>
        <dbReference type="Pfam" id="PF09179"/>
    </source>
</evidence>
<comment type="catalytic activity">
    <reaction evidence="7 8">
        <text>cytidine(34) in tRNA(Ile2) + L-lysine + ATP = lysidine(34) in tRNA(Ile2) + AMP + diphosphate + H(+)</text>
        <dbReference type="Rhea" id="RHEA:43744"/>
        <dbReference type="Rhea" id="RHEA-COMP:10625"/>
        <dbReference type="Rhea" id="RHEA-COMP:10670"/>
        <dbReference type="ChEBI" id="CHEBI:15378"/>
        <dbReference type="ChEBI" id="CHEBI:30616"/>
        <dbReference type="ChEBI" id="CHEBI:32551"/>
        <dbReference type="ChEBI" id="CHEBI:33019"/>
        <dbReference type="ChEBI" id="CHEBI:82748"/>
        <dbReference type="ChEBI" id="CHEBI:83665"/>
        <dbReference type="ChEBI" id="CHEBI:456215"/>
        <dbReference type="EC" id="6.3.4.19"/>
    </reaction>
</comment>
<dbReference type="CDD" id="cd01992">
    <property type="entry name" value="TilS_N"/>
    <property type="match status" value="1"/>
</dbReference>
<dbReference type="Pfam" id="PF09179">
    <property type="entry name" value="TilS"/>
    <property type="match status" value="1"/>
</dbReference>
<accession>A0ABT2VNQ5</accession>
<dbReference type="EMBL" id="JAOTJC010000008">
    <property type="protein sequence ID" value="MCU7554945.1"/>
    <property type="molecule type" value="Genomic_DNA"/>
</dbReference>
<reference evidence="13" key="1">
    <citation type="submission" date="2023-07" db="EMBL/GenBank/DDBJ databases">
        <title>Study on multiphase classification of strain Alteromonas salexigens isolated from the Yellow Sea.</title>
        <authorList>
            <person name="Sun L."/>
        </authorList>
    </citation>
    <scope>NUCLEOTIDE SEQUENCE [LARGE SCALE GENOMIC DNA]</scope>
    <source>
        <strain evidence="13">ASW11-19</strain>
    </source>
</reference>
<dbReference type="InterPro" id="IPR012796">
    <property type="entry name" value="Lysidine-tRNA-synth_C"/>
</dbReference>
<proteinExistence type="inferred from homology"/>
<dbReference type="EC" id="6.3.4.19" evidence="8"/>
<dbReference type="HAMAP" id="MF_01161">
    <property type="entry name" value="tRNA_Ile_lys_synt"/>
    <property type="match status" value="1"/>
</dbReference>
<dbReference type="SUPFAM" id="SSF52402">
    <property type="entry name" value="Adenine nucleotide alpha hydrolases-like"/>
    <property type="match status" value="1"/>
</dbReference>
<dbReference type="Gene3D" id="3.40.50.620">
    <property type="entry name" value="HUPs"/>
    <property type="match status" value="1"/>
</dbReference>
<evidence type="ECO:0000259" key="9">
    <source>
        <dbReference type="Pfam" id="PF01171"/>
    </source>
</evidence>
<feature type="binding site" evidence="8">
    <location>
        <begin position="33"/>
        <end position="38"/>
    </location>
    <ligand>
        <name>ATP</name>
        <dbReference type="ChEBI" id="CHEBI:30616"/>
    </ligand>
</feature>
<dbReference type="Pfam" id="PF11734">
    <property type="entry name" value="TilS_C"/>
    <property type="match status" value="1"/>
</dbReference>
<evidence type="ECO:0000256" key="7">
    <source>
        <dbReference type="ARBA" id="ARBA00048539"/>
    </source>
</evidence>
<comment type="similarity">
    <text evidence="8">Belongs to the tRNA(Ile)-lysidine synthase family.</text>
</comment>
<evidence type="ECO:0000256" key="8">
    <source>
        <dbReference type="HAMAP-Rule" id="MF_01161"/>
    </source>
</evidence>
<dbReference type="InterPro" id="IPR015262">
    <property type="entry name" value="tRNA_Ile_lys_synt_subst-bd"/>
</dbReference>
<dbReference type="RefSeq" id="WP_262994118.1">
    <property type="nucleotide sequence ID" value="NZ_JAOTJC010000008.1"/>
</dbReference>
<dbReference type="SUPFAM" id="SSF82829">
    <property type="entry name" value="MesJ substrate recognition domain-like"/>
    <property type="match status" value="1"/>
</dbReference>
<evidence type="ECO:0000256" key="2">
    <source>
        <dbReference type="ARBA" id="ARBA00022490"/>
    </source>
</evidence>
<evidence type="ECO:0000313" key="13">
    <source>
        <dbReference type="Proteomes" id="UP001209257"/>
    </source>
</evidence>
<dbReference type="NCBIfam" id="TIGR02432">
    <property type="entry name" value="lysidine_TilS_N"/>
    <property type="match status" value="1"/>
</dbReference>
<dbReference type="InterPro" id="IPR012094">
    <property type="entry name" value="tRNA_Ile_lys_synt"/>
</dbReference>
<keyword evidence="5 8" id="KW-0547">Nucleotide-binding</keyword>
<evidence type="ECO:0000256" key="3">
    <source>
        <dbReference type="ARBA" id="ARBA00022598"/>
    </source>
</evidence>
<feature type="domain" description="tRNA(Ile)-lysidine/2-thiocytidine synthase N-terminal" evidence="9">
    <location>
        <begin position="28"/>
        <end position="207"/>
    </location>
</feature>
<dbReference type="InterPro" id="IPR011063">
    <property type="entry name" value="TilS/TtcA_N"/>
</dbReference>
<dbReference type="Proteomes" id="UP001209257">
    <property type="component" value="Unassembled WGS sequence"/>
</dbReference>
<comment type="subcellular location">
    <subcellularLocation>
        <location evidence="1 8">Cytoplasm</location>
    </subcellularLocation>
</comment>
<dbReference type="SUPFAM" id="SSF56037">
    <property type="entry name" value="PheT/TilS domain"/>
    <property type="match status" value="1"/>
</dbReference>
<keyword evidence="4 8" id="KW-0819">tRNA processing</keyword>
<evidence type="ECO:0000256" key="5">
    <source>
        <dbReference type="ARBA" id="ARBA00022741"/>
    </source>
</evidence>
<dbReference type="NCBIfam" id="TIGR02433">
    <property type="entry name" value="lysidine_TilS_C"/>
    <property type="match status" value="1"/>
</dbReference>
<keyword evidence="3 8" id="KW-0436">Ligase</keyword>
<evidence type="ECO:0000256" key="4">
    <source>
        <dbReference type="ARBA" id="ARBA00022694"/>
    </source>
</evidence>
<dbReference type="GO" id="GO:0032267">
    <property type="term" value="F:tRNA(Ile)-lysidine synthase activity"/>
    <property type="evidence" value="ECO:0007669"/>
    <property type="project" value="UniProtKB-EC"/>
</dbReference>
<keyword evidence="6 8" id="KW-0067">ATP-binding</keyword>
<comment type="domain">
    <text evidence="8">The N-terminal region contains the highly conserved SGGXDS motif, predicted to be a P-loop motif involved in ATP binding.</text>
</comment>
<dbReference type="Pfam" id="PF01171">
    <property type="entry name" value="ATP_bind_3"/>
    <property type="match status" value="1"/>
</dbReference>